<evidence type="ECO:0000256" key="3">
    <source>
        <dbReference type="ARBA" id="ARBA00022737"/>
    </source>
</evidence>
<feature type="repeat" description="WD" evidence="5">
    <location>
        <begin position="177"/>
        <end position="209"/>
    </location>
</feature>
<feature type="repeat" description="WD" evidence="5">
    <location>
        <begin position="218"/>
        <end position="259"/>
    </location>
</feature>
<keyword evidence="3" id="KW-0677">Repeat</keyword>
<keyword evidence="2 5" id="KW-0853">WD repeat</keyword>
<dbReference type="PROSITE" id="PS50082">
    <property type="entry name" value="WD_REPEATS_2"/>
    <property type="match status" value="5"/>
</dbReference>
<dbReference type="AlphaFoldDB" id="A0A642V6S8"/>
<feature type="compositionally biased region" description="Basic and acidic residues" evidence="6">
    <location>
        <begin position="52"/>
        <end position="64"/>
    </location>
</feature>
<dbReference type="Pfam" id="PF00400">
    <property type="entry name" value="WD40"/>
    <property type="match status" value="4"/>
</dbReference>
<dbReference type="InterPro" id="IPR015943">
    <property type="entry name" value="WD40/YVTN_repeat-like_dom_sf"/>
</dbReference>
<protein>
    <recommendedName>
        <fullName evidence="9">Anaphase-promoting complex subunit 4 WD40 domain-containing protein</fullName>
    </recommendedName>
</protein>
<dbReference type="SMART" id="SM00320">
    <property type="entry name" value="WD40"/>
    <property type="match status" value="5"/>
</dbReference>
<dbReference type="Gene3D" id="2.130.10.10">
    <property type="entry name" value="YVTN repeat-like/Quinoprotein amine dehydrogenase"/>
    <property type="match status" value="1"/>
</dbReference>
<name>A0A642V6S8_9ASCO</name>
<proteinExistence type="predicted"/>
<dbReference type="PRINTS" id="PR00320">
    <property type="entry name" value="GPROTEINBRPT"/>
</dbReference>
<dbReference type="GO" id="GO:0003714">
    <property type="term" value="F:transcription corepressor activity"/>
    <property type="evidence" value="ECO:0007669"/>
    <property type="project" value="InterPro"/>
</dbReference>
<evidence type="ECO:0000256" key="2">
    <source>
        <dbReference type="ARBA" id="ARBA00022574"/>
    </source>
</evidence>
<organism evidence="7 8">
    <name type="scientific">Trichomonascus ciferrii</name>
    <dbReference type="NCBI Taxonomy" id="44093"/>
    <lineage>
        <taxon>Eukaryota</taxon>
        <taxon>Fungi</taxon>
        <taxon>Dikarya</taxon>
        <taxon>Ascomycota</taxon>
        <taxon>Saccharomycotina</taxon>
        <taxon>Dipodascomycetes</taxon>
        <taxon>Dipodascales</taxon>
        <taxon>Trichomonascaceae</taxon>
        <taxon>Trichomonascus</taxon>
        <taxon>Trichomonascus ciferrii complex</taxon>
    </lineage>
</organism>
<accession>A0A642V6S8</accession>
<dbReference type="VEuPathDB" id="FungiDB:TRICI_002365"/>
<feature type="compositionally biased region" description="Low complexity" evidence="6">
    <location>
        <begin position="67"/>
        <end position="91"/>
    </location>
</feature>
<dbReference type="InterPro" id="IPR001680">
    <property type="entry name" value="WD40_rpt"/>
</dbReference>
<dbReference type="GO" id="GO:0006357">
    <property type="term" value="P:regulation of transcription by RNA polymerase II"/>
    <property type="evidence" value="ECO:0007669"/>
    <property type="project" value="TreeGrafter"/>
</dbReference>
<evidence type="ECO:0000313" key="8">
    <source>
        <dbReference type="Proteomes" id="UP000761534"/>
    </source>
</evidence>
<dbReference type="PROSITE" id="PS50294">
    <property type="entry name" value="WD_REPEATS_REGION"/>
    <property type="match status" value="2"/>
</dbReference>
<keyword evidence="4" id="KW-0539">Nucleus</keyword>
<evidence type="ECO:0000256" key="6">
    <source>
        <dbReference type="SAM" id="MobiDB-lite"/>
    </source>
</evidence>
<evidence type="ECO:0000256" key="5">
    <source>
        <dbReference type="PROSITE-ProRule" id="PRU00221"/>
    </source>
</evidence>
<feature type="repeat" description="WD" evidence="5">
    <location>
        <begin position="407"/>
        <end position="442"/>
    </location>
</feature>
<reference evidence="7" key="1">
    <citation type="journal article" date="2019" name="G3 (Bethesda)">
        <title>Genome Assemblies of Two Rare Opportunistic Yeast Pathogens: Diutina rugosa (syn. Candida rugosa) and Trichomonascus ciferrii (syn. Candida ciferrii).</title>
        <authorList>
            <person name="Mixao V."/>
            <person name="Saus E."/>
            <person name="Hansen A.P."/>
            <person name="Lass-Florl C."/>
            <person name="Gabaldon T."/>
        </authorList>
    </citation>
    <scope>NUCLEOTIDE SEQUENCE</scope>
    <source>
        <strain evidence="7">CBS 4856</strain>
    </source>
</reference>
<dbReference type="PANTHER" id="PTHR22846">
    <property type="entry name" value="WD40 REPEAT PROTEIN"/>
    <property type="match status" value="1"/>
</dbReference>
<feature type="repeat" description="WD" evidence="5">
    <location>
        <begin position="306"/>
        <end position="347"/>
    </location>
</feature>
<dbReference type="PROSITE" id="PS00678">
    <property type="entry name" value="WD_REPEATS_1"/>
    <property type="match status" value="2"/>
</dbReference>
<dbReference type="InterPro" id="IPR020472">
    <property type="entry name" value="WD40_PAC1"/>
</dbReference>
<dbReference type="Proteomes" id="UP000761534">
    <property type="component" value="Unassembled WGS sequence"/>
</dbReference>
<dbReference type="InterPro" id="IPR019775">
    <property type="entry name" value="WD40_repeat_CS"/>
</dbReference>
<dbReference type="OrthoDB" id="1367865at2759"/>
<dbReference type="SUPFAM" id="SSF50978">
    <property type="entry name" value="WD40 repeat-like"/>
    <property type="match status" value="1"/>
</dbReference>
<feature type="region of interest" description="Disordered" evidence="6">
    <location>
        <begin position="51"/>
        <end position="116"/>
    </location>
</feature>
<dbReference type="GO" id="GO:0034967">
    <property type="term" value="C:Set3 complex"/>
    <property type="evidence" value="ECO:0007669"/>
    <property type="project" value="TreeGrafter"/>
</dbReference>
<feature type="repeat" description="WD" evidence="5">
    <location>
        <begin position="381"/>
        <end position="406"/>
    </location>
</feature>
<dbReference type="InterPro" id="IPR045183">
    <property type="entry name" value="Ebi-like"/>
</dbReference>
<evidence type="ECO:0000313" key="7">
    <source>
        <dbReference type="EMBL" id="KAA8915486.1"/>
    </source>
</evidence>
<dbReference type="InterPro" id="IPR036322">
    <property type="entry name" value="WD40_repeat_dom_sf"/>
</dbReference>
<evidence type="ECO:0008006" key="9">
    <source>
        <dbReference type="Google" id="ProtNLM"/>
    </source>
</evidence>
<dbReference type="CDD" id="cd00200">
    <property type="entry name" value="WD40"/>
    <property type="match status" value="1"/>
</dbReference>
<dbReference type="PANTHER" id="PTHR22846:SF2">
    <property type="entry name" value="F-BOX-LIKE_WD REPEAT-CONTAINING PROTEIN EBI"/>
    <property type="match status" value="1"/>
</dbReference>
<evidence type="ECO:0000256" key="4">
    <source>
        <dbReference type="ARBA" id="ARBA00023242"/>
    </source>
</evidence>
<comment type="caution">
    <text evidence="7">The sequence shown here is derived from an EMBL/GenBank/DDBJ whole genome shotgun (WGS) entry which is preliminary data.</text>
</comment>
<evidence type="ECO:0000256" key="1">
    <source>
        <dbReference type="ARBA" id="ARBA00004123"/>
    </source>
</evidence>
<gene>
    <name evidence="7" type="ORF">TRICI_002365</name>
</gene>
<comment type="subcellular location">
    <subcellularLocation>
        <location evidence="1">Nucleus</location>
    </subcellularLocation>
</comment>
<keyword evidence="8" id="KW-1185">Reference proteome</keyword>
<dbReference type="EMBL" id="SWFS01000162">
    <property type="protein sequence ID" value="KAA8915486.1"/>
    <property type="molecule type" value="Genomic_DNA"/>
</dbReference>
<sequence length="503" mass="53953">MGALVSLVQKGIQLSEMEAGVRKVDRPKDVKPYTLFGSLPVLRAQIEDEAEAMDKEKEEPRHETPVNGTTTTTTTNNTNDNDKTTSNNTDNAAGTSNNDSKETQIEQPASPSERPIRDLVPMYSAAGAQCSQWSPMVKDILGMGHVTEGNATLINFSPTFASADGSPATLSLKHSVGGGVESEVTVLSWNYAGNFLITGSFDGQMKMWSSDGRLRHSLVLHKAPIMVVRWNRSGSLVLSMDCTNTVAIWDAFSGEIRQHFPGFEDPANPAAGTDADWIDGVTYAVTGENSSIIVYKVGERIPVLRFQGHTQAVNSINFDPSSQLLCSGSDDSTVRLWNGKTSVPVKTFYGHTSSVMCVCWITNNTDVNAQTTIDPSTSLASSLVVSGSMDSTVRVWDANTGSALLTLLLHEGAVFYCEVSPNGQLMATGGLDGVLVVWDLSNIKAPEPPGSQRAIARYSCNPELVKQGSSLAISSISWSSDSSKVFVSYGFHSAVLDIHPTTS</sequence>